<dbReference type="Proteomes" id="UP001250656">
    <property type="component" value="Unassembled WGS sequence"/>
</dbReference>
<feature type="domain" description="Lipid/polyisoprenoid-binding YceI-like" evidence="2">
    <location>
        <begin position="22"/>
        <end position="179"/>
    </location>
</feature>
<protein>
    <submittedName>
        <fullName evidence="3">YceI family protein</fullName>
    </submittedName>
</protein>
<evidence type="ECO:0000313" key="3">
    <source>
        <dbReference type="EMBL" id="MDT7829312.1"/>
    </source>
</evidence>
<keyword evidence="4" id="KW-1185">Reference proteome</keyword>
<keyword evidence="1" id="KW-0732">Signal</keyword>
<feature type="chain" id="PRO_5045804092" evidence="1">
    <location>
        <begin position="20"/>
        <end position="181"/>
    </location>
</feature>
<dbReference type="EMBL" id="JAVTTP010000001">
    <property type="protein sequence ID" value="MDT7829312.1"/>
    <property type="molecule type" value="Genomic_DNA"/>
</dbReference>
<dbReference type="Pfam" id="PF04264">
    <property type="entry name" value="YceI"/>
    <property type="match status" value="1"/>
</dbReference>
<dbReference type="SMART" id="SM00867">
    <property type="entry name" value="YceI"/>
    <property type="match status" value="1"/>
</dbReference>
<dbReference type="InterPro" id="IPR007372">
    <property type="entry name" value="Lipid/polyisoprenoid-bd_YceI"/>
</dbReference>
<accession>A0ABU3L6K5</accession>
<evidence type="ECO:0000313" key="4">
    <source>
        <dbReference type="Proteomes" id="UP001250656"/>
    </source>
</evidence>
<feature type="signal peptide" evidence="1">
    <location>
        <begin position="1"/>
        <end position="19"/>
    </location>
</feature>
<dbReference type="Gene3D" id="2.40.128.110">
    <property type="entry name" value="Lipid/polyisoprenoid-binding, YceI-like"/>
    <property type="match status" value="1"/>
</dbReference>
<organism evidence="3 4">
    <name type="scientific">Pricia mediterranea</name>
    <dbReference type="NCBI Taxonomy" id="3076079"/>
    <lineage>
        <taxon>Bacteria</taxon>
        <taxon>Pseudomonadati</taxon>
        <taxon>Bacteroidota</taxon>
        <taxon>Flavobacteriia</taxon>
        <taxon>Flavobacteriales</taxon>
        <taxon>Flavobacteriaceae</taxon>
        <taxon>Pricia</taxon>
    </lineage>
</organism>
<gene>
    <name evidence="3" type="ORF">RQM65_11595</name>
</gene>
<dbReference type="PANTHER" id="PTHR34406">
    <property type="entry name" value="PROTEIN YCEI"/>
    <property type="match status" value="1"/>
</dbReference>
<dbReference type="RefSeq" id="WP_314015168.1">
    <property type="nucleotide sequence ID" value="NZ_JAVTTP010000001.1"/>
</dbReference>
<dbReference type="InterPro" id="IPR036761">
    <property type="entry name" value="TTHA0802/YceI-like_sf"/>
</dbReference>
<dbReference type="SUPFAM" id="SSF101874">
    <property type="entry name" value="YceI-like"/>
    <property type="match status" value="1"/>
</dbReference>
<dbReference type="PANTHER" id="PTHR34406:SF1">
    <property type="entry name" value="PROTEIN YCEI"/>
    <property type="match status" value="1"/>
</dbReference>
<reference evidence="3 4" key="1">
    <citation type="submission" date="2023-09" db="EMBL/GenBank/DDBJ databases">
        <title>Novel taxa isolated from Blanes Bay.</title>
        <authorList>
            <person name="Rey-Velasco X."/>
            <person name="Lucena T."/>
        </authorList>
    </citation>
    <scope>NUCLEOTIDE SEQUENCE [LARGE SCALE GENOMIC DNA]</scope>
    <source>
        <strain evidence="3 4">S334</strain>
    </source>
</reference>
<sequence>MKNFLLLLFLIGSALVGRAQDTYTLTEGSTLSIDGTSTVSDWTVIANTMEGSLQEDSGTLSSVVFSVPVSDIESGRAEAMDTKMHEALKQEEHPKVTFSVKNAKTSTGGKQELKGTMNIAGVENQVAVPATITQKDGAIFISGERKITLKDYDIEPPSAMFGSIVVGEEVTVKFDLEFTKS</sequence>
<proteinExistence type="predicted"/>
<name>A0ABU3L6K5_9FLAO</name>
<evidence type="ECO:0000256" key="1">
    <source>
        <dbReference type="SAM" id="SignalP"/>
    </source>
</evidence>
<comment type="caution">
    <text evidence="3">The sequence shown here is derived from an EMBL/GenBank/DDBJ whole genome shotgun (WGS) entry which is preliminary data.</text>
</comment>
<evidence type="ECO:0000259" key="2">
    <source>
        <dbReference type="SMART" id="SM00867"/>
    </source>
</evidence>